<keyword evidence="3" id="KW-1003">Cell membrane</keyword>
<dbReference type="InterPro" id="IPR036259">
    <property type="entry name" value="MFS_trans_sf"/>
</dbReference>
<evidence type="ECO:0000256" key="3">
    <source>
        <dbReference type="ARBA" id="ARBA00022475"/>
    </source>
</evidence>
<dbReference type="InterPro" id="IPR020846">
    <property type="entry name" value="MFS_dom"/>
</dbReference>
<accession>A0ABP8W446</accession>
<dbReference type="EMBL" id="BAABLM010000005">
    <property type="protein sequence ID" value="GAA4680308.1"/>
    <property type="molecule type" value="Genomic_DNA"/>
</dbReference>
<dbReference type="SUPFAM" id="SSF103473">
    <property type="entry name" value="MFS general substrate transporter"/>
    <property type="match status" value="1"/>
</dbReference>
<evidence type="ECO:0000256" key="2">
    <source>
        <dbReference type="ARBA" id="ARBA00022448"/>
    </source>
</evidence>
<dbReference type="InterPro" id="IPR050171">
    <property type="entry name" value="MFS_Transporters"/>
</dbReference>
<evidence type="ECO:0000256" key="4">
    <source>
        <dbReference type="ARBA" id="ARBA00022692"/>
    </source>
</evidence>
<dbReference type="Pfam" id="PF07690">
    <property type="entry name" value="MFS_1"/>
    <property type="match status" value="1"/>
</dbReference>
<feature type="transmembrane region" description="Helical" evidence="7">
    <location>
        <begin position="360"/>
        <end position="393"/>
    </location>
</feature>
<proteinExistence type="predicted"/>
<keyword evidence="2" id="KW-0813">Transport</keyword>
<keyword evidence="6 7" id="KW-0472">Membrane</keyword>
<keyword evidence="4 7" id="KW-0812">Transmembrane</keyword>
<organism evidence="9 10">
    <name type="scientific">Frondihabitans cladoniiphilus</name>
    <dbReference type="NCBI Taxonomy" id="715785"/>
    <lineage>
        <taxon>Bacteria</taxon>
        <taxon>Bacillati</taxon>
        <taxon>Actinomycetota</taxon>
        <taxon>Actinomycetes</taxon>
        <taxon>Micrococcales</taxon>
        <taxon>Microbacteriaceae</taxon>
        <taxon>Frondihabitans</taxon>
    </lineage>
</organism>
<name>A0ABP8W446_9MICO</name>
<dbReference type="Gene3D" id="1.20.1250.20">
    <property type="entry name" value="MFS general substrate transporter like domains"/>
    <property type="match status" value="2"/>
</dbReference>
<dbReference type="Proteomes" id="UP001501295">
    <property type="component" value="Unassembled WGS sequence"/>
</dbReference>
<feature type="transmembrane region" description="Helical" evidence="7">
    <location>
        <begin position="103"/>
        <end position="121"/>
    </location>
</feature>
<comment type="caution">
    <text evidence="9">The sequence shown here is derived from an EMBL/GenBank/DDBJ whole genome shotgun (WGS) entry which is preliminary data.</text>
</comment>
<dbReference type="InterPro" id="IPR005829">
    <property type="entry name" value="Sugar_transporter_CS"/>
</dbReference>
<feature type="transmembrane region" description="Helical" evidence="7">
    <location>
        <begin position="80"/>
        <end position="97"/>
    </location>
</feature>
<evidence type="ECO:0000256" key="5">
    <source>
        <dbReference type="ARBA" id="ARBA00022989"/>
    </source>
</evidence>
<evidence type="ECO:0000259" key="8">
    <source>
        <dbReference type="PROSITE" id="PS50850"/>
    </source>
</evidence>
<keyword evidence="5 7" id="KW-1133">Transmembrane helix</keyword>
<feature type="transmembrane region" description="Helical" evidence="7">
    <location>
        <begin position="261"/>
        <end position="281"/>
    </location>
</feature>
<dbReference type="PROSITE" id="PS50850">
    <property type="entry name" value="MFS"/>
    <property type="match status" value="1"/>
</dbReference>
<dbReference type="RefSeq" id="WP_345376418.1">
    <property type="nucleotide sequence ID" value="NZ_BAABLM010000005.1"/>
</dbReference>
<dbReference type="PANTHER" id="PTHR23517">
    <property type="entry name" value="RESISTANCE PROTEIN MDTM, PUTATIVE-RELATED-RELATED"/>
    <property type="match status" value="1"/>
</dbReference>
<feature type="transmembrane region" description="Helical" evidence="7">
    <location>
        <begin position="12"/>
        <end position="36"/>
    </location>
</feature>
<keyword evidence="10" id="KW-1185">Reference proteome</keyword>
<dbReference type="InterPro" id="IPR011701">
    <property type="entry name" value="MFS"/>
</dbReference>
<comment type="subcellular location">
    <subcellularLocation>
        <location evidence="1">Cell membrane</location>
        <topology evidence="1">Multi-pass membrane protein</topology>
    </subcellularLocation>
</comment>
<evidence type="ECO:0000256" key="1">
    <source>
        <dbReference type="ARBA" id="ARBA00004651"/>
    </source>
</evidence>
<dbReference type="CDD" id="cd17325">
    <property type="entry name" value="MFS_MdtG_SLC18_like"/>
    <property type="match status" value="1"/>
</dbReference>
<dbReference type="PANTHER" id="PTHR23517:SF3">
    <property type="entry name" value="INTEGRAL MEMBRANE TRANSPORT PROTEIN"/>
    <property type="match status" value="1"/>
</dbReference>
<feature type="transmembrane region" description="Helical" evidence="7">
    <location>
        <begin position="48"/>
        <end position="68"/>
    </location>
</feature>
<evidence type="ECO:0000256" key="7">
    <source>
        <dbReference type="SAM" id="Phobius"/>
    </source>
</evidence>
<reference evidence="10" key="1">
    <citation type="journal article" date="2019" name="Int. J. Syst. Evol. Microbiol.">
        <title>The Global Catalogue of Microorganisms (GCM) 10K type strain sequencing project: providing services to taxonomists for standard genome sequencing and annotation.</title>
        <authorList>
            <consortium name="The Broad Institute Genomics Platform"/>
            <consortium name="The Broad Institute Genome Sequencing Center for Infectious Disease"/>
            <person name="Wu L."/>
            <person name="Ma J."/>
        </authorList>
    </citation>
    <scope>NUCLEOTIDE SEQUENCE [LARGE SCALE GENOMIC DNA]</scope>
    <source>
        <strain evidence="10">JCM 18956</strain>
    </source>
</reference>
<evidence type="ECO:0000313" key="10">
    <source>
        <dbReference type="Proteomes" id="UP001501295"/>
    </source>
</evidence>
<gene>
    <name evidence="9" type="ORF">GCM10025780_26920</name>
</gene>
<dbReference type="PROSITE" id="PS00216">
    <property type="entry name" value="SUGAR_TRANSPORT_1"/>
    <property type="match status" value="1"/>
</dbReference>
<evidence type="ECO:0000313" key="9">
    <source>
        <dbReference type="EMBL" id="GAA4680308.1"/>
    </source>
</evidence>
<protein>
    <submittedName>
        <fullName evidence="9">MFS transporter</fullName>
    </submittedName>
</protein>
<feature type="domain" description="Major facilitator superfamily (MFS) profile" evidence="8">
    <location>
        <begin position="14"/>
        <end position="401"/>
    </location>
</feature>
<feature type="transmembrane region" description="Helical" evidence="7">
    <location>
        <begin position="224"/>
        <end position="241"/>
    </location>
</feature>
<feature type="transmembrane region" description="Helical" evidence="7">
    <location>
        <begin position="288"/>
        <end position="311"/>
    </location>
</feature>
<evidence type="ECO:0000256" key="6">
    <source>
        <dbReference type="ARBA" id="ARBA00023136"/>
    </source>
</evidence>
<sequence>MSSPADSDFRLRSIAVAGFGPSVLFGFSQGAILPVVAISAIDRGATEAVASLVVAIMGLGSLLTNIPAGVITTRIGERRSMVGAAGLSAVGLILCLLNADLLVFALGILLIGAASSVFLLARQSYMTEMVPESMRARALSTLGGAQRIGVFVGPFIGAAALGTIGLSGAYLIGLVAILAAGAIAYTVPDLSEEETEAGRAAAAGGPAPARATTLGMLKTHWRTFAMLGTGILLLSAIRSTRQVVVPLWATHIGLDAGQTSIVYGIAGVVDAAIFYPAGYVMDKYGRKWIAIPCTIIMGISFLLMPLTHAAVTLTLVSVLMGFGNGIGSGIVNTLGSDASPAVGRPTFLGLWRELADGGSAIGPLILSIVTGFAGLAVGIVVSGFVGFAAAATLAKWIPRRPRPDAPPTD</sequence>